<gene>
    <name evidence="1" type="ORF">ACM44_03210</name>
</gene>
<evidence type="ECO:0000313" key="1">
    <source>
        <dbReference type="EMBL" id="KMQ72043.1"/>
    </source>
</evidence>
<dbReference type="PATRIC" id="fig|1304281.5.peg.692"/>
<dbReference type="InterPro" id="IPR012657">
    <property type="entry name" value="23S_rRNA-intervening_sequence"/>
</dbReference>
<dbReference type="NCBIfam" id="TIGR02436">
    <property type="entry name" value="four helix bundle protein"/>
    <property type="match status" value="1"/>
</dbReference>
<dbReference type="Pfam" id="PF05635">
    <property type="entry name" value="23S_rRNA_IVP"/>
    <property type="match status" value="1"/>
</dbReference>
<evidence type="ECO:0000313" key="2">
    <source>
        <dbReference type="Proteomes" id="UP000035900"/>
    </source>
</evidence>
<name>A0A0J7J0T1_9FLAO</name>
<dbReference type="InterPro" id="IPR036583">
    <property type="entry name" value="23S_rRNA_IVS_sf"/>
</dbReference>
<accession>A0A0J7J0T1</accession>
<dbReference type="STRING" id="1304281.ACM44_03210"/>
<dbReference type="OrthoDB" id="285993at2"/>
<dbReference type="PIRSF" id="PIRSF035652">
    <property type="entry name" value="CHP02436"/>
    <property type="match status" value="1"/>
</dbReference>
<dbReference type="Proteomes" id="UP000035900">
    <property type="component" value="Unassembled WGS sequence"/>
</dbReference>
<evidence type="ECO:0008006" key="3">
    <source>
        <dbReference type="Google" id="ProtNLM"/>
    </source>
</evidence>
<dbReference type="AlphaFoldDB" id="A0A0J7J0T1"/>
<sequence length="118" mass="13594">MEKPFDLKLRTKEFSLDALSLIEKLPSDRTFNIIHNQLGRAALSVGANFRVVSRTKSTSDYINKLKIVEEECDECLFFLEILQIKLPNEAEKIKALWNEGNEILSIVVSMILKKRNLK</sequence>
<reference evidence="1 2" key="1">
    <citation type="journal article" date="2004" name="Int. J. Syst. Evol. Microbiol.">
        <title>Kaistella koreensis gen. nov., sp. nov., a novel member of the Chryseobacterium-Bergeyella-Riemerella branch.</title>
        <authorList>
            <person name="Kim M.K."/>
            <person name="Im W.T."/>
            <person name="Shin Y.K."/>
            <person name="Lim J.H."/>
            <person name="Kim S.H."/>
            <person name="Lee B.C."/>
            <person name="Park M.Y."/>
            <person name="Lee K.Y."/>
            <person name="Lee S.T."/>
        </authorList>
    </citation>
    <scope>NUCLEOTIDE SEQUENCE [LARGE SCALE GENOMIC DNA]</scope>
    <source>
        <strain evidence="1 2">CCUG 49689</strain>
    </source>
</reference>
<protein>
    <recommendedName>
        <fullName evidence="3">Four helix bundle protein</fullName>
    </recommendedName>
</protein>
<keyword evidence="2" id="KW-1185">Reference proteome</keyword>
<dbReference type="Gene3D" id="1.20.1440.60">
    <property type="entry name" value="23S rRNA-intervening sequence"/>
    <property type="match status" value="1"/>
</dbReference>
<dbReference type="PANTHER" id="PTHR38471:SF2">
    <property type="entry name" value="FOUR HELIX BUNDLE PROTEIN"/>
    <property type="match status" value="1"/>
</dbReference>
<proteinExistence type="predicted"/>
<comment type="caution">
    <text evidence="1">The sequence shown here is derived from an EMBL/GenBank/DDBJ whole genome shotgun (WGS) entry which is preliminary data.</text>
</comment>
<dbReference type="RefSeq" id="WP_048498668.1">
    <property type="nucleotide sequence ID" value="NZ_LFNG01000004.1"/>
</dbReference>
<dbReference type="PANTHER" id="PTHR38471">
    <property type="entry name" value="FOUR HELIX BUNDLE PROTEIN"/>
    <property type="match status" value="1"/>
</dbReference>
<organism evidence="1 2">
    <name type="scientific">Chryseobacterium koreense CCUG 49689</name>
    <dbReference type="NCBI Taxonomy" id="1304281"/>
    <lineage>
        <taxon>Bacteria</taxon>
        <taxon>Pseudomonadati</taxon>
        <taxon>Bacteroidota</taxon>
        <taxon>Flavobacteriia</taxon>
        <taxon>Flavobacteriales</taxon>
        <taxon>Weeksellaceae</taxon>
        <taxon>Chryseobacterium group</taxon>
        <taxon>Chryseobacterium</taxon>
    </lineage>
</organism>
<dbReference type="EMBL" id="LFNG01000004">
    <property type="protein sequence ID" value="KMQ72043.1"/>
    <property type="molecule type" value="Genomic_DNA"/>
</dbReference>
<dbReference type="SUPFAM" id="SSF158446">
    <property type="entry name" value="IVS-encoded protein-like"/>
    <property type="match status" value="1"/>
</dbReference>